<evidence type="ECO:0000313" key="7">
    <source>
        <dbReference type="Proteomes" id="UP000321797"/>
    </source>
</evidence>
<dbReference type="PATRIC" id="fig|342002.3.peg.33"/>
<dbReference type="GO" id="GO:0003677">
    <property type="term" value="F:DNA binding"/>
    <property type="evidence" value="ECO:0007669"/>
    <property type="project" value="InterPro"/>
</dbReference>
<dbReference type="Gene3D" id="1.10.1660.10">
    <property type="match status" value="1"/>
</dbReference>
<dbReference type="InterPro" id="IPR009061">
    <property type="entry name" value="DNA-bd_dom_put_sf"/>
</dbReference>
<evidence type="ECO:0000313" key="3">
    <source>
        <dbReference type="EMBL" id="OQZ91191.1"/>
    </source>
</evidence>
<dbReference type="EMBL" id="LASW01000033">
    <property type="protein sequence ID" value="KKB99465.1"/>
    <property type="molecule type" value="Genomic_DNA"/>
</dbReference>
<reference evidence="2" key="2">
    <citation type="submission" date="2015-04" db="EMBL/GenBank/DDBJ databases">
        <title>Genome sequence of Mycobacterium arupense strain GUC1.</title>
        <authorList>
            <person name="Greninger A.L."/>
            <person name="Cunningham G."/>
            <person name="Chiu C.Y."/>
            <person name="Miller S."/>
        </authorList>
    </citation>
    <scope>NUCLEOTIDE SEQUENCE</scope>
    <source>
        <strain evidence="2">GUC1</strain>
    </source>
</reference>
<dbReference type="RefSeq" id="WP_046189355.1">
    <property type="nucleotide sequence ID" value="NZ_JACKUJ010000046.1"/>
</dbReference>
<reference evidence="3 6" key="3">
    <citation type="submission" date="2016-12" db="EMBL/GenBank/DDBJ databases">
        <title>The new phylogeny of genus Mycobacterium.</title>
        <authorList>
            <person name="Tortoli E."/>
            <person name="Trovato A."/>
            <person name="Cirillo D.M."/>
        </authorList>
    </citation>
    <scope>NUCLEOTIDE SEQUENCE [LARGE SCALE GENOMIC DNA]</scope>
    <source>
        <strain evidence="3 6">DSM 44942</strain>
    </source>
</reference>
<gene>
    <name evidence="3" type="ORF">BST15_20215</name>
    <name evidence="4" type="ORF">E6Q54_14740</name>
    <name evidence="2" type="ORF">WR43_09610</name>
</gene>
<reference evidence="5" key="1">
    <citation type="submission" date="2015-04" db="EMBL/GenBank/DDBJ databases">
        <title>Genome sequence of Mycobacterium arupense GUC1.</title>
        <authorList>
            <person name="Greninger A.L."/>
            <person name="Cunningham G."/>
            <person name="Chiu C.Y."/>
            <person name="Miller S."/>
        </authorList>
    </citation>
    <scope>NUCLEOTIDE SEQUENCE [LARGE SCALE GENOMIC DNA]</scope>
    <source>
        <strain evidence="5">GUC1</strain>
    </source>
</reference>
<dbReference type="Proteomes" id="UP000034416">
    <property type="component" value="Unassembled WGS sequence"/>
</dbReference>
<organism evidence="2 5">
    <name type="scientific">Mycolicibacter arupensis</name>
    <dbReference type="NCBI Taxonomy" id="342002"/>
    <lineage>
        <taxon>Bacteria</taxon>
        <taxon>Bacillati</taxon>
        <taxon>Actinomycetota</taxon>
        <taxon>Actinomycetes</taxon>
        <taxon>Mycobacteriales</taxon>
        <taxon>Mycobacteriaceae</taxon>
        <taxon>Mycolicibacter</taxon>
    </lineage>
</organism>
<reference evidence="4 7" key="4">
    <citation type="submission" date="2018-09" db="EMBL/GenBank/DDBJ databases">
        <title>Metagenome Assembled Genomes from an Advanced Water Purification Facility.</title>
        <authorList>
            <person name="Stamps B.W."/>
            <person name="Spear J.R."/>
        </authorList>
    </citation>
    <scope>NUCLEOTIDE SEQUENCE [LARGE SCALE GENOMIC DNA]</scope>
    <source>
        <strain evidence="4">Bin_29_2</strain>
    </source>
</reference>
<evidence type="ECO:0000313" key="5">
    <source>
        <dbReference type="Proteomes" id="UP000034416"/>
    </source>
</evidence>
<dbReference type="SUPFAM" id="SSF46955">
    <property type="entry name" value="Putative DNA-binding domain"/>
    <property type="match status" value="1"/>
</dbReference>
<dbReference type="EMBL" id="SSGD01000085">
    <property type="protein sequence ID" value="TXI54455.1"/>
    <property type="molecule type" value="Genomic_DNA"/>
</dbReference>
<dbReference type="Proteomes" id="UP000192327">
    <property type="component" value="Unassembled WGS sequence"/>
</dbReference>
<evidence type="ECO:0000313" key="4">
    <source>
        <dbReference type="EMBL" id="TXI54455.1"/>
    </source>
</evidence>
<comment type="caution">
    <text evidence="2">The sequence shown here is derived from an EMBL/GenBank/DDBJ whole genome shotgun (WGS) entry which is preliminary data.</text>
</comment>
<sequence length="74" mass="8178">MGTGVLAPEGLDSHITATEAAALCGVTTQAISQWVKRGHLAVAGLNERGQRTYKVRDVARVEQMTRRRIRKMCR</sequence>
<evidence type="ECO:0000313" key="2">
    <source>
        <dbReference type="EMBL" id="KKB99465.1"/>
    </source>
</evidence>
<keyword evidence="6" id="KW-1185">Reference proteome</keyword>
<dbReference type="STRING" id="342002.BST15_20215"/>
<proteinExistence type="predicted"/>
<name>A0A0F5MXH0_9MYCO</name>
<dbReference type="EMBL" id="MVHH01000085">
    <property type="protein sequence ID" value="OQZ91191.1"/>
    <property type="molecule type" value="Genomic_DNA"/>
</dbReference>
<dbReference type="OrthoDB" id="4578776at2"/>
<evidence type="ECO:0000313" key="6">
    <source>
        <dbReference type="Proteomes" id="UP000192327"/>
    </source>
</evidence>
<dbReference type="InterPro" id="IPR000551">
    <property type="entry name" value="MerR-type_HTH_dom"/>
</dbReference>
<dbReference type="GO" id="GO:0006355">
    <property type="term" value="P:regulation of DNA-templated transcription"/>
    <property type="evidence" value="ECO:0007669"/>
    <property type="project" value="InterPro"/>
</dbReference>
<dbReference type="Pfam" id="PF13411">
    <property type="entry name" value="MerR_1"/>
    <property type="match status" value="1"/>
</dbReference>
<dbReference type="AlphaFoldDB" id="A0A0F5MXH0"/>
<accession>A0A0F5MXH0</accession>
<dbReference type="Proteomes" id="UP000321797">
    <property type="component" value="Unassembled WGS sequence"/>
</dbReference>
<protein>
    <submittedName>
        <fullName evidence="4">MerR family transcriptional regulator</fullName>
    </submittedName>
</protein>
<feature type="domain" description="HTH merR-type" evidence="1">
    <location>
        <begin position="16"/>
        <end position="64"/>
    </location>
</feature>
<evidence type="ECO:0000259" key="1">
    <source>
        <dbReference type="Pfam" id="PF13411"/>
    </source>
</evidence>